<organism evidence="2 3">
    <name type="scientific">Diversispora epigaea</name>
    <dbReference type="NCBI Taxonomy" id="1348612"/>
    <lineage>
        <taxon>Eukaryota</taxon>
        <taxon>Fungi</taxon>
        <taxon>Fungi incertae sedis</taxon>
        <taxon>Mucoromycota</taxon>
        <taxon>Glomeromycotina</taxon>
        <taxon>Glomeromycetes</taxon>
        <taxon>Diversisporales</taxon>
        <taxon>Diversisporaceae</taxon>
        <taxon>Diversispora</taxon>
    </lineage>
</organism>
<dbReference type="EMBL" id="PQFF01000518">
    <property type="protein sequence ID" value="RHZ46369.1"/>
    <property type="molecule type" value="Genomic_DNA"/>
</dbReference>
<proteinExistence type="predicted"/>
<dbReference type="AlphaFoldDB" id="A0A397G8M1"/>
<protein>
    <recommendedName>
        <fullName evidence="1">DUF6826 domain-containing protein</fullName>
    </recommendedName>
</protein>
<dbReference type="InterPro" id="IPR049229">
    <property type="entry name" value="DUF6826"/>
</dbReference>
<keyword evidence="3" id="KW-1185">Reference proteome</keyword>
<dbReference type="STRING" id="1348612.A0A397G8M1"/>
<evidence type="ECO:0000259" key="1">
    <source>
        <dbReference type="Pfam" id="PF20713"/>
    </source>
</evidence>
<name>A0A397G8M1_9GLOM</name>
<dbReference type="Proteomes" id="UP000266861">
    <property type="component" value="Unassembled WGS sequence"/>
</dbReference>
<feature type="domain" description="DUF6826" evidence="1">
    <location>
        <begin position="31"/>
        <end position="83"/>
    </location>
</feature>
<gene>
    <name evidence="2" type="ORF">Glove_624g24</name>
</gene>
<comment type="caution">
    <text evidence="2">The sequence shown here is derived from an EMBL/GenBank/DDBJ whole genome shotgun (WGS) entry which is preliminary data.</text>
</comment>
<evidence type="ECO:0000313" key="2">
    <source>
        <dbReference type="EMBL" id="RHZ46369.1"/>
    </source>
</evidence>
<sequence length="160" mass="18859">MSMDTLWQLSRFQAQQMVDMDLIHANSFEYFIGEDVVHDVCIPTFVQTLLELKKRKSLSSFSDEEIGQPEDYIHIHIQKQPLRMDNPSALKVYKDGYNPSNESSALQFLYKKNAQNIPRYIAHDRYSMIIYPVCEQISDQFRELHAPPPFEYIHSMNVFH</sequence>
<reference evidence="2 3" key="1">
    <citation type="submission" date="2018-08" db="EMBL/GenBank/DDBJ databases">
        <title>Genome and evolution of the arbuscular mycorrhizal fungus Diversispora epigaea (formerly Glomus versiforme) and its bacterial endosymbionts.</title>
        <authorList>
            <person name="Sun X."/>
            <person name="Fei Z."/>
            <person name="Harrison M."/>
        </authorList>
    </citation>
    <scope>NUCLEOTIDE SEQUENCE [LARGE SCALE GENOMIC DNA]</scope>
    <source>
        <strain evidence="2 3">IT104</strain>
    </source>
</reference>
<evidence type="ECO:0000313" key="3">
    <source>
        <dbReference type="Proteomes" id="UP000266861"/>
    </source>
</evidence>
<accession>A0A397G8M1</accession>
<dbReference type="Pfam" id="PF20713">
    <property type="entry name" value="DUF6826"/>
    <property type="match status" value="1"/>
</dbReference>